<keyword evidence="12 14" id="KW-0961">Cell wall biogenesis/degradation</keyword>
<dbReference type="GO" id="GO:0005737">
    <property type="term" value="C:cytoplasm"/>
    <property type="evidence" value="ECO:0007669"/>
    <property type="project" value="UniProtKB-SubCell"/>
</dbReference>
<evidence type="ECO:0000256" key="2">
    <source>
        <dbReference type="ARBA" id="ARBA00004752"/>
    </source>
</evidence>
<evidence type="ECO:0000256" key="9">
    <source>
        <dbReference type="ARBA" id="ARBA00022960"/>
    </source>
</evidence>
<dbReference type="Proteomes" id="UP000823638">
    <property type="component" value="Unassembled WGS sequence"/>
</dbReference>
<evidence type="ECO:0000256" key="3">
    <source>
        <dbReference type="ARBA" id="ARBA00012211"/>
    </source>
</evidence>
<keyword evidence="11 14" id="KW-0131">Cell cycle</keyword>
<name>A0A9D9HR28_9SPIR</name>
<dbReference type="AlphaFoldDB" id="A0A9D9HR28"/>
<dbReference type="Pfam" id="PF02875">
    <property type="entry name" value="Mur_ligase_C"/>
    <property type="match status" value="1"/>
</dbReference>
<dbReference type="InterPro" id="IPR036615">
    <property type="entry name" value="Mur_ligase_C_dom_sf"/>
</dbReference>
<dbReference type="InterPro" id="IPR000713">
    <property type="entry name" value="Mur_ligase_N"/>
</dbReference>
<keyword evidence="7 14" id="KW-0547">Nucleotide-binding</keyword>
<comment type="function">
    <text evidence="14">Cell wall formation.</text>
</comment>
<organism evidence="18 19">
    <name type="scientific">Candidatus Gallitreponema excrementavium</name>
    <dbReference type="NCBI Taxonomy" id="2840840"/>
    <lineage>
        <taxon>Bacteria</taxon>
        <taxon>Pseudomonadati</taxon>
        <taxon>Spirochaetota</taxon>
        <taxon>Spirochaetia</taxon>
        <taxon>Spirochaetales</taxon>
        <taxon>Candidatus Gallitreponema</taxon>
    </lineage>
</organism>
<dbReference type="SUPFAM" id="SSF53623">
    <property type="entry name" value="MurD-like peptide ligases, catalytic domain"/>
    <property type="match status" value="1"/>
</dbReference>
<dbReference type="EC" id="6.3.2.8" evidence="3 14"/>
<dbReference type="EMBL" id="JADIMM010000097">
    <property type="protein sequence ID" value="MBO8458231.1"/>
    <property type="molecule type" value="Genomic_DNA"/>
</dbReference>
<comment type="caution">
    <text evidence="18">The sequence shown here is derived from an EMBL/GenBank/DDBJ whole genome shotgun (WGS) entry which is preliminary data.</text>
</comment>
<evidence type="ECO:0000313" key="19">
    <source>
        <dbReference type="Proteomes" id="UP000823638"/>
    </source>
</evidence>
<dbReference type="InterPro" id="IPR036565">
    <property type="entry name" value="Mur-like_cat_sf"/>
</dbReference>
<accession>A0A9D9HR28</accession>
<evidence type="ECO:0000259" key="17">
    <source>
        <dbReference type="Pfam" id="PF08245"/>
    </source>
</evidence>
<reference evidence="18" key="1">
    <citation type="submission" date="2020-10" db="EMBL/GenBank/DDBJ databases">
        <authorList>
            <person name="Gilroy R."/>
        </authorList>
    </citation>
    <scope>NUCLEOTIDE SEQUENCE</scope>
    <source>
        <strain evidence="18">10532</strain>
    </source>
</reference>
<dbReference type="Pfam" id="PF01225">
    <property type="entry name" value="Mur_ligase"/>
    <property type="match status" value="1"/>
</dbReference>
<dbReference type="GO" id="GO:0009252">
    <property type="term" value="P:peptidoglycan biosynthetic process"/>
    <property type="evidence" value="ECO:0007669"/>
    <property type="project" value="UniProtKB-UniRule"/>
</dbReference>
<comment type="similarity">
    <text evidence="14">Belongs to the MurCDEF family.</text>
</comment>
<comment type="subcellular location">
    <subcellularLocation>
        <location evidence="1 14">Cytoplasm</location>
    </subcellularLocation>
</comment>
<keyword evidence="6 14" id="KW-0132">Cell division</keyword>
<evidence type="ECO:0000256" key="1">
    <source>
        <dbReference type="ARBA" id="ARBA00004496"/>
    </source>
</evidence>
<proteinExistence type="inferred from homology"/>
<dbReference type="GO" id="GO:0051301">
    <property type="term" value="P:cell division"/>
    <property type="evidence" value="ECO:0007669"/>
    <property type="project" value="UniProtKB-KW"/>
</dbReference>
<dbReference type="InterPro" id="IPR004101">
    <property type="entry name" value="Mur_ligase_C"/>
</dbReference>
<dbReference type="GO" id="GO:0008360">
    <property type="term" value="P:regulation of cell shape"/>
    <property type="evidence" value="ECO:0007669"/>
    <property type="project" value="UniProtKB-KW"/>
</dbReference>
<evidence type="ECO:0000256" key="14">
    <source>
        <dbReference type="HAMAP-Rule" id="MF_00046"/>
    </source>
</evidence>
<comment type="catalytic activity">
    <reaction evidence="13 14">
        <text>UDP-N-acetyl-alpha-D-muramate + L-alanine + ATP = UDP-N-acetyl-alpha-D-muramoyl-L-alanine + ADP + phosphate + H(+)</text>
        <dbReference type="Rhea" id="RHEA:23372"/>
        <dbReference type="ChEBI" id="CHEBI:15378"/>
        <dbReference type="ChEBI" id="CHEBI:30616"/>
        <dbReference type="ChEBI" id="CHEBI:43474"/>
        <dbReference type="ChEBI" id="CHEBI:57972"/>
        <dbReference type="ChEBI" id="CHEBI:70757"/>
        <dbReference type="ChEBI" id="CHEBI:83898"/>
        <dbReference type="ChEBI" id="CHEBI:456216"/>
        <dbReference type="EC" id="6.3.2.8"/>
    </reaction>
</comment>
<protein>
    <recommendedName>
        <fullName evidence="3 14">UDP-N-acetylmuramate--L-alanine ligase</fullName>
        <ecNumber evidence="3 14">6.3.2.8</ecNumber>
    </recommendedName>
    <alternativeName>
        <fullName evidence="14">UDP-N-acetylmuramoyl-L-alanine synthetase</fullName>
    </alternativeName>
</protein>
<dbReference type="GO" id="GO:0071555">
    <property type="term" value="P:cell wall organization"/>
    <property type="evidence" value="ECO:0007669"/>
    <property type="project" value="UniProtKB-KW"/>
</dbReference>
<evidence type="ECO:0000259" key="16">
    <source>
        <dbReference type="Pfam" id="PF02875"/>
    </source>
</evidence>
<dbReference type="InterPro" id="IPR050061">
    <property type="entry name" value="MurCDEF_pg_biosynth"/>
</dbReference>
<keyword evidence="4 14" id="KW-0963">Cytoplasm</keyword>
<evidence type="ECO:0000256" key="5">
    <source>
        <dbReference type="ARBA" id="ARBA00022598"/>
    </source>
</evidence>
<dbReference type="PANTHER" id="PTHR43445">
    <property type="entry name" value="UDP-N-ACETYLMURAMATE--L-ALANINE LIGASE-RELATED"/>
    <property type="match status" value="1"/>
</dbReference>
<evidence type="ECO:0000256" key="8">
    <source>
        <dbReference type="ARBA" id="ARBA00022840"/>
    </source>
</evidence>
<evidence type="ECO:0000256" key="7">
    <source>
        <dbReference type="ARBA" id="ARBA00022741"/>
    </source>
</evidence>
<dbReference type="InterPro" id="IPR013221">
    <property type="entry name" value="Mur_ligase_cen"/>
</dbReference>
<feature type="domain" description="Mur ligase N-terminal catalytic" evidence="15">
    <location>
        <begin position="14"/>
        <end position="113"/>
    </location>
</feature>
<keyword evidence="5 14" id="KW-0436">Ligase</keyword>
<evidence type="ECO:0000256" key="6">
    <source>
        <dbReference type="ARBA" id="ARBA00022618"/>
    </source>
</evidence>
<gene>
    <name evidence="14" type="primary">murC</name>
    <name evidence="18" type="ORF">IAA81_08420</name>
</gene>
<dbReference type="Gene3D" id="3.90.190.20">
    <property type="entry name" value="Mur ligase, C-terminal domain"/>
    <property type="match status" value="1"/>
</dbReference>
<evidence type="ECO:0000256" key="11">
    <source>
        <dbReference type="ARBA" id="ARBA00023306"/>
    </source>
</evidence>
<dbReference type="PANTHER" id="PTHR43445:SF3">
    <property type="entry name" value="UDP-N-ACETYLMURAMATE--L-ALANINE LIGASE"/>
    <property type="match status" value="1"/>
</dbReference>
<dbReference type="NCBIfam" id="TIGR01082">
    <property type="entry name" value="murC"/>
    <property type="match status" value="1"/>
</dbReference>
<evidence type="ECO:0000256" key="4">
    <source>
        <dbReference type="ARBA" id="ARBA00022490"/>
    </source>
</evidence>
<dbReference type="Gene3D" id="3.40.50.720">
    <property type="entry name" value="NAD(P)-binding Rossmann-like Domain"/>
    <property type="match status" value="1"/>
</dbReference>
<dbReference type="Gene3D" id="3.40.1190.10">
    <property type="entry name" value="Mur-like, catalytic domain"/>
    <property type="match status" value="1"/>
</dbReference>
<dbReference type="GO" id="GO:0005524">
    <property type="term" value="F:ATP binding"/>
    <property type="evidence" value="ECO:0007669"/>
    <property type="project" value="UniProtKB-UniRule"/>
</dbReference>
<sequence length="481" mass="52898">MSDFRLPENLSGIRIHMVGIKGTGMAAFAEILSGAGAVLTGSDVPEQFYTDEILKKLNIVPFTSFEASHITGELDYVIHSSAYKKEENPELLEAKKLGIPVLLYTEALGAYSRNSFSCAVSGVHGKTSTTGLAGTVLKSLGLPFSVLAGSRINSFNDSCTLTCGHKYFVAETCEYQKHFLSFHPEKIILTSVESDHQDFYPTYESILSAFMQFIELLPDMGEVIYCADDPGASETVKLIYTSRPDLVYTPYGEKATGEFKIKIQGIENERQVFTLEGFPGPFKLRVPGRHNIKNAAAAIALAVSLVQKEKGQVTLEDIGRIRMGLEAFTGAKRRCEILGEAGGVLFMDDYGHHPTAIKTTLAGLREFYPERRLIVDFMSHTYSRTAALLDEFASSFDDADILVLHPIYGSAREVYTGGVNGYTLYEKCAGRYKNVFYAETFQEGEEIIQNNLSPGDLVLTLGAGDNWKVGKNLLEKLKAGK</sequence>
<evidence type="ECO:0000259" key="15">
    <source>
        <dbReference type="Pfam" id="PF01225"/>
    </source>
</evidence>
<dbReference type="GO" id="GO:0008763">
    <property type="term" value="F:UDP-N-acetylmuramate-L-alanine ligase activity"/>
    <property type="evidence" value="ECO:0007669"/>
    <property type="project" value="UniProtKB-UniRule"/>
</dbReference>
<evidence type="ECO:0000313" key="18">
    <source>
        <dbReference type="EMBL" id="MBO8458231.1"/>
    </source>
</evidence>
<evidence type="ECO:0000256" key="10">
    <source>
        <dbReference type="ARBA" id="ARBA00022984"/>
    </source>
</evidence>
<evidence type="ECO:0000256" key="13">
    <source>
        <dbReference type="ARBA" id="ARBA00047833"/>
    </source>
</evidence>
<evidence type="ECO:0000256" key="12">
    <source>
        <dbReference type="ARBA" id="ARBA00023316"/>
    </source>
</evidence>
<feature type="domain" description="Mur ligase C-terminal" evidence="16">
    <location>
        <begin position="333"/>
        <end position="464"/>
    </location>
</feature>
<dbReference type="InterPro" id="IPR005758">
    <property type="entry name" value="UDP-N-AcMur_Ala_ligase_MurC"/>
</dbReference>
<dbReference type="SUPFAM" id="SSF51984">
    <property type="entry name" value="MurCD N-terminal domain"/>
    <property type="match status" value="1"/>
</dbReference>
<dbReference type="HAMAP" id="MF_00046">
    <property type="entry name" value="MurC"/>
    <property type="match status" value="1"/>
</dbReference>
<dbReference type="SUPFAM" id="SSF53244">
    <property type="entry name" value="MurD-like peptide ligases, peptide-binding domain"/>
    <property type="match status" value="1"/>
</dbReference>
<comment type="pathway">
    <text evidence="2 14">Cell wall biogenesis; peptidoglycan biosynthesis.</text>
</comment>
<dbReference type="Pfam" id="PF08245">
    <property type="entry name" value="Mur_ligase_M"/>
    <property type="match status" value="1"/>
</dbReference>
<keyword evidence="10 14" id="KW-0573">Peptidoglycan synthesis</keyword>
<keyword evidence="9 14" id="KW-0133">Cell shape</keyword>
<keyword evidence="8 14" id="KW-0067">ATP-binding</keyword>
<reference evidence="18" key="2">
    <citation type="journal article" date="2021" name="PeerJ">
        <title>Extensive microbial diversity within the chicken gut microbiome revealed by metagenomics and culture.</title>
        <authorList>
            <person name="Gilroy R."/>
            <person name="Ravi A."/>
            <person name="Getino M."/>
            <person name="Pursley I."/>
            <person name="Horton D.L."/>
            <person name="Alikhan N.F."/>
            <person name="Baker D."/>
            <person name="Gharbi K."/>
            <person name="Hall N."/>
            <person name="Watson M."/>
            <person name="Adriaenssens E.M."/>
            <person name="Foster-Nyarko E."/>
            <person name="Jarju S."/>
            <person name="Secka A."/>
            <person name="Antonio M."/>
            <person name="Oren A."/>
            <person name="Chaudhuri R.R."/>
            <person name="La Ragione R."/>
            <person name="Hildebrand F."/>
            <person name="Pallen M.J."/>
        </authorList>
    </citation>
    <scope>NUCLEOTIDE SEQUENCE</scope>
    <source>
        <strain evidence="18">10532</strain>
    </source>
</reference>
<feature type="binding site" evidence="14">
    <location>
        <begin position="122"/>
        <end position="128"/>
    </location>
    <ligand>
        <name>ATP</name>
        <dbReference type="ChEBI" id="CHEBI:30616"/>
    </ligand>
</feature>
<feature type="domain" description="Mur ligase central" evidence="17">
    <location>
        <begin position="120"/>
        <end position="302"/>
    </location>
</feature>